<dbReference type="InterPro" id="IPR052158">
    <property type="entry name" value="INH-QAR"/>
</dbReference>
<organism evidence="4 5">
    <name type="scientific">Neorhizobium galegae bv. officinalis bv. officinalis str. HAMBI 1141</name>
    <dbReference type="NCBI Taxonomy" id="1028801"/>
    <lineage>
        <taxon>Bacteria</taxon>
        <taxon>Pseudomonadati</taxon>
        <taxon>Pseudomonadota</taxon>
        <taxon>Alphaproteobacteria</taxon>
        <taxon>Hyphomicrobiales</taxon>
        <taxon>Rhizobiaceae</taxon>
        <taxon>Rhizobium/Agrobacterium group</taxon>
        <taxon>Neorhizobium</taxon>
    </lineage>
</organism>
<dbReference type="InterPro" id="IPR009057">
    <property type="entry name" value="Homeodomain-like_sf"/>
</dbReference>
<dbReference type="Proteomes" id="UP000028186">
    <property type="component" value="Chromosome I"/>
</dbReference>
<dbReference type="EMBL" id="HG938355">
    <property type="protein sequence ID" value="CDN55201.1"/>
    <property type="molecule type" value="Genomic_DNA"/>
</dbReference>
<keyword evidence="4" id="KW-0238">DNA-binding</keyword>
<dbReference type="KEGG" id="ngl:RG1141_CH28640"/>
<evidence type="ECO:0000259" key="3">
    <source>
        <dbReference type="PROSITE" id="PS01124"/>
    </source>
</evidence>
<dbReference type="AlphaFoldDB" id="A0A068TAW3"/>
<dbReference type="RefSeq" id="WP_038544778.1">
    <property type="nucleotide sequence ID" value="NZ_HG938355.1"/>
</dbReference>
<dbReference type="InterPro" id="IPR029062">
    <property type="entry name" value="Class_I_gatase-like"/>
</dbReference>
<dbReference type="GO" id="GO:0043565">
    <property type="term" value="F:sequence-specific DNA binding"/>
    <property type="evidence" value="ECO:0007669"/>
    <property type="project" value="InterPro"/>
</dbReference>
<dbReference type="PROSITE" id="PS01124">
    <property type="entry name" value="HTH_ARAC_FAMILY_2"/>
    <property type="match status" value="1"/>
</dbReference>
<name>A0A068TAW3_NEOGA</name>
<dbReference type="InterPro" id="IPR018060">
    <property type="entry name" value="HTH_AraC"/>
</dbReference>
<dbReference type="Gene3D" id="3.40.50.880">
    <property type="match status" value="1"/>
</dbReference>
<sequence length="333" mass="36373">MTEEERRRIVPVYVVVPPRTLLLDIAGPMEVLRRANLEQAAVRFSITYIGPSADILSSTGLGLTGINPLPADLPDGTLVVVSGAVDEPLGAIIDTRNTDAPLETEIVEWLRRTVRPGIRLATICSGALLAARAGLLEGHECTTHYSLLADLTRFAPTARVRENRLYVEDGERLTSAGVTAGIDLMLAVIARDVSHATALAVARNLVIYLRRAGADPQLSPWLEGRNHIHPAIHRAQDAVGSDPSRDWSLETLAQVAATSPRNLSRLFNEHAGMSVIDYVNRMRIALARELVVGSRLDMESVAERAGFSSARQFRRAWRRLHDASPARVRVGKV</sequence>
<dbReference type="Pfam" id="PF01965">
    <property type="entry name" value="DJ-1_PfpI"/>
    <property type="match status" value="1"/>
</dbReference>
<dbReference type="eggNOG" id="COG4977">
    <property type="taxonomic scope" value="Bacteria"/>
</dbReference>
<dbReference type="HOGENOM" id="CLU_000445_59_0_5"/>
<dbReference type="SUPFAM" id="SSF52317">
    <property type="entry name" value="Class I glutamine amidotransferase-like"/>
    <property type="match status" value="1"/>
</dbReference>
<evidence type="ECO:0000256" key="2">
    <source>
        <dbReference type="ARBA" id="ARBA00023163"/>
    </source>
</evidence>
<dbReference type="SMART" id="SM00342">
    <property type="entry name" value="HTH_ARAC"/>
    <property type="match status" value="1"/>
</dbReference>
<accession>A0A068TAW3</accession>
<protein>
    <submittedName>
        <fullName evidence="4">Transcriptional regulator containing an amidase domain and an AraC-type DNA-binding HTH domain</fullName>
    </submittedName>
</protein>
<dbReference type="PATRIC" id="fig|1028801.3.peg.2918"/>
<dbReference type="PANTHER" id="PTHR43130">
    <property type="entry name" value="ARAC-FAMILY TRANSCRIPTIONAL REGULATOR"/>
    <property type="match status" value="1"/>
</dbReference>
<dbReference type="InterPro" id="IPR002818">
    <property type="entry name" value="DJ-1/PfpI"/>
</dbReference>
<dbReference type="Gene3D" id="1.10.10.60">
    <property type="entry name" value="Homeodomain-like"/>
    <property type="match status" value="1"/>
</dbReference>
<dbReference type="Pfam" id="PF12833">
    <property type="entry name" value="HTH_18"/>
    <property type="match status" value="1"/>
</dbReference>
<evidence type="ECO:0000313" key="5">
    <source>
        <dbReference type="Proteomes" id="UP000028186"/>
    </source>
</evidence>
<gene>
    <name evidence="4" type="ORF">RG1141_CH28640</name>
</gene>
<feature type="domain" description="HTH araC/xylS-type" evidence="3">
    <location>
        <begin position="233"/>
        <end position="331"/>
    </location>
</feature>
<dbReference type="PANTHER" id="PTHR43130:SF3">
    <property type="entry name" value="HTH-TYPE TRANSCRIPTIONAL REGULATOR RV1931C"/>
    <property type="match status" value="1"/>
</dbReference>
<keyword evidence="1" id="KW-0805">Transcription regulation</keyword>
<proteinExistence type="predicted"/>
<evidence type="ECO:0000313" key="4">
    <source>
        <dbReference type="EMBL" id="CDN55201.1"/>
    </source>
</evidence>
<keyword evidence="2" id="KW-0804">Transcription</keyword>
<reference evidence="5" key="1">
    <citation type="journal article" date="2014" name="BMC Genomics">
        <title>Genome sequencing of two Neorhizobium galegae strains reveals a noeT gene responsible for the unusual acetylation of the nodulation factors.</title>
        <authorList>
            <person name="Osterman J."/>
            <person name="Marsh J."/>
            <person name="Laine P.K."/>
            <person name="Zeng Z."/>
            <person name="Alatalo E."/>
            <person name="Sullivan J.T."/>
            <person name="Young J.P."/>
            <person name="Thomas-Oates J."/>
            <person name="Paulin L."/>
            <person name="Lindstrom K."/>
        </authorList>
    </citation>
    <scope>NUCLEOTIDE SEQUENCE [LARGE SCALE GENOMIC DNA]</scope>
    <source>
        <strain evidence="5">HAMBI 1141</strain>
    </source>
</reference>
<dbReference type="GO" id="GO:0003700">
    <property type="term" value="F:DNA-binding transcription factor activity"/>
    <property type="evidence" value="ECO:0007669"/>
    <property type="project" value="InterPro"/>
</dbReference>
<evidence type="ECO:0000256" key="1">
    <source>
        <dbReference type="ARBA" id="ARBA00023015"/>
    </source>
</evidence>
<dbReference type="SUPFAM" id="SSF46689">
    <property type="entry name" value="Homeodomain-like"/>
    <property type="match status" value="2"/>
</dbReference>